<dbReference type="EMBL" id="LXLX01000044">
    <property type="protein sequence ID" value="OFD90211.1"/>
    <property type="molecule type" value="Genomic_DNA"/>
</dbReference>
<sequence length="264" mass="30307">MLGKLGELNEGYNVLTEMNGQCSDMLMDIGIYKMSNGKEELLFDNKNETAVLLLEGAIRLEWDGMEQVIQRQSVFEENPWCLHVAKNVKVTITALSDSEVLVQKTDNDQEFASKLYTPNECQSVVAGDGVWGGTAQRVIRTIFDYNNAAYSNMVVGEVISYPGRWSSYPPHHHDQPEVYYYRFNKPQGFGCAMVGEDAYRVVHNSFITIPGELDHPQATAPGYAMYFCWMIRHLENNPWNDRIMEEDHKWLLEPNAKIWPEKNR</sequence>
<organism evidence="2 3">
    <name type="scientific">Bacillus mycoides</name>
    <dbReference type="NCBI Taxonomy" id="1405"/>
    <lineage>
        <taxon>Bacteria</taxon>
        <taxon>Bacillati</taxon>
        <taxon>Bacillota</taxon>
        <taxon>Bacilli</taxon>
        <taxon>Bacillales</taxon>
        <taxon>Bacillaceae</taxon>
        <taxon>Bacillus</taxon>
        <taxon>Bacillus cereus group</taxon>
    </lineage>
</organism>
<dbReference type="GO" id="GO:0019310">
    <property type="term" value="P:inositol catabolic process"/>
    <property type="evidence" value="ECO:0007669"/>
    <property type="project" value="InterPro"/>
</dbReference>
<dbReference type="InterPro" id="IPR014710">
    <property type="entry name" value="RmlC-like_jellyroll"/>
</dbReference>
<dbReference type="Proteomes" id="UP000175835">
    <property type="component" value="Unassembled WGS sequence"/>
</dbReference>
<accession>A0A1E8BL14</accession>
<evidence type="ECO:0000256" key="1">
    <source>
        <dbReference type="ARBA" id="ARBA00023235"/>
    </source>
</evidence>
<name>A0A1E8BL14_BACMY</name>
<protein>
    <submittedName>
        <fullName evidence="2">KduI/IolB family protein</fullName>
    </submittedName>
</protein>
<dbReference type="GO" id="GO:0008880">
    <property type="term" value="F:glucuronate isomerase activity"/>
    <property type="evidence" value="ECO:0007669"/>
    <property type="project" value="InterPro"/>
</dbReference>
<comment type="caution">
    <text evidence="2">The sequence shown here is derived from an EMBL/GenBank/DDBJ whole genome shotgun (WGS) entry which is preliminary data.</text>
</comment>
<dbReference type="AlphaFoldDB" id="A0A1E8BL14"/>
<dbReference type="InterPro" id="IPR021120">
    <property type="entry name" value="KduI/IolB_isomerase"/>
</dbReference>
<dbReference type="InterPro" id="IPR024203">
    <property type="entry name" value="Deoxy-glucuronate_isom_IolB"/>
</dbReference>
<evidence type="ECO:0000313" key="2">
    <source>
        <dbReference type="EMBL" id="OFD90211.1"/>
    </source>
</evidence>
<dbReference type="PIRSF" id="PIRSF036628">
    <property type="entry name" value="IolB"/>
    <property type="match status" value="1"/>
</dbReference>
<dbReference type="Pfam" id="PF04962">
    <property type="entry name" value="KduI"/>
    <property type="match status" value="1"/>
</dbReference>
<dbReference type="PATRIC" id="fig|86662.28.peg.3616"/>
<reference evidence="2 3" key="1">
    <citation type="submission" date="2016-05" db="EMBL/GenBank/DDBJ databases">
        <title>Bacillus thuringiensis and Bacillus weihenstephanensis as novel biocontrol agents of wilt causing Verticillium species.</title>
        <authorList>
            <person name="Hollensteiner J."/>
            <person name="Wemheuer F."/>
            <person name="Harting R."/>
            <person name="Kolarzyk A."/>
            <person name="Diaz-Valerio S."/>
            <person name="Poehlein A."/>
            <person name="Brzuszkiewicz E."/>
            <person name="Nesemann K."/>
            <person name="Braus-Stromeyer S."/>
            <person name="Braus G."/>
            <person name="Daniel R."/>
            <person name="Liesegang H."/>
        </authorList>
    </citation>
    <scope>NUCLEOTIDE SEQUENCE [LARGE SCALE GENOMIC DNA]</scope>
    <source>
        <strain evidence="2 3">GOE11</strain>
    </source>
</reference>
<dbReference type="RefSeq" id="WP_070146778.1">
    <property type="nucleotide sequence ID" value="NZ_LXLX01000044.1"/>
</dbReference>
<gene>
    <name evidence="2" type="ORF">BWGOE11_35020</name>
</gene>
<dbReference type="PANTHER" id="PTHR39193:SF1">
    <property type="entry name" value="5-DEOXY-GLUCURONATE ISOMERASE"/>
    <property type="match status" value="1"/>
</dbReference>
<keyword evidence="1" id="KW-0413">Isomerase</keyword>
<dbReference type="Gene3D" id="2.60.120.10">
    <property type="entry name" value="Jelly Rolls"/>
    <property type="match status" value="2"/>
</dbReference>
<dbReference type="InterPro" id="IPR011051">
    <property type="entry name" value="RmlC_Cupin_sf"/>
</dbReference>
<evidence type="ECO:0000313" key="3">
    <source>
        <dbReference type="Proteomes" id="UP000175835"/>
    </source>
</evidence>
<proteinExistence type="predicted"/>
<dbReference type="SUPFAM" id="SSF51182">
    <property type="entry name" value="RmlC-like cupins"/>
    <property type="match status" value="1"/>
</dbReference>
<dbReference type="PANTHER" id="PTHR39193">
    <property type="entry name" value="5-DEOXY-GLUCURONATE ISOMERASE"/>
    <property type="match status" value="1"/>
</dbReference>